<dbReference type="Pfam" id="PF25109">
    <property type="entry name" value="HAD_PNKP"/>
    <property type="match status" value="1"/>
</dbReference>
<evidence type="ECO:0000313" key="3">
    <source>
        <dbReference type="EMBL" id="KJE24900.1"/>
    </source>
</evidence>
<reference evidence="3 4" key="2">
    <citation type="journal article" date="2016" name="Genome Announc.">
        <title>Permanent Draft Genome Sequences for Two Variants of Frankia sp. Strain CpI1, the First Frankia Strain Isolated from Root Nodules of Comptonia peregrina.</title>
        <authorList>
            <person name="Oshone R."/>
            <person name="Hurst S.G.IV."/>
            <person name="Abebe-Akele F."/>
            <person name="Simpson S."/>
            <person name="Morris K."/>
            <person name="Thomas W.K."/>
            <person name="Tisa L.S."/>
        </authorList>
    </citation>
    <scope>NUCLEOTIDE SEQUENCE [LARGE SCALE GENOMIC DNA]</scope>
    <source>
        <strain evidence="4">CpI1-S</strain>
    </source>
</reference>
<dbReference type="InterPro" id="IPR023214">
    <property type="entry name" value="HAD_sf"/>
</dbReference>
<dbReference type="Proteomes" id="UP000032545">
    <property type="component" value="Unassembled WGS sequence"/>
</dbReference>
<comment type="caution">
    <text evidence="3">The sequence shown here is derived from an EMBL/GenBank/DDBJ whole genome shotgun (WGS) entry which is preliminary data.</text>
</comment>
<feature type="region of interest" description="Disordered" evidence="1">
    <location>
        <begin position="1"/>
        <end position="46"/>
    </location>
</feature>
<dbReference type="SUPFAM" id="SSF56784">
    <property type="entry name" value="HAD-like"/>
    <property type="match status" value="1"/>
</dbReference>
<dbReference type="InterPro" id="IPR036412">
    <property type="entry name" value="HAD-like_sf"/>
</dbReference>
<organism evidence="3 4">
    <name type="scientific">Frankia torreyi</name>
    <dbReference type="NCBI Taxonomy" id="1856"/>
    <lineage>
        <taxon>Bacteria</taxon>
        <taxon>Bacillati</taxon>
        <taxon>Actinomycetota</taxon>
        <taxon>Actinomycetes</taxon>
        <taxon>Frankiales</taxon>
        <taxon>Frankiaceae</taxon>
        <taxon>Frankia</taxon>
    </lineage>
</organism>
<proteinExistence type="predicted"/>
<dbReference type="AlphaFoldDB" id="A0A0D8BLB1"/>
<reference evidence="4" key="1">
    <citation type="submission" date="2015-02" db="EMBL/GenBank/DDBJ databases">
        <title>Draft Genome of Frankia sp. CpI1-S.</title>
        <authorList>
            <person name="Oshone R.T."/>
            <person name="Ngom M."/>
            <person name="Ghodhbane-Gtari F."/>
            <person name="Gtari M."/>
            <person name="Morris K."/>
            <person name="Thomas K."/>
            <person name="Sen A."/>
            <person name="Tisa L.S."/>
        </authorList>
    </citation>
    <scope>NUCLEOTIDE SEQUENCE [LARGE SCALE GENOMIC DNA]</scope>
    <source>
        <strain evidence="4">CpI1-S</strain>
    </source>
</reference>
<feature type="domain" description="Polynucleotide kinase PNKP phosphatase" evidence="2">
    <location>
        <begin position="53"/>
        <end position="185"/>
    </location>
</feature>
<dbReference type="EMBL" id="JYFN01000004">
    <property type="protein sequence ID" value="KJE24900.1"/>
    <property type="molecule type" value="Genomic_DNA"/>
</dbReference>
<evidence type="ECO:0000259" key="2">
    <source>
        <dbReference type="Pfam" id="PF25109"/>
    </source>
</evidence>
<evidence type="ECO:0000256" key="1">
    <source>
        <dbReference type="SAM" id="MobiDB-lite"/>
    </source>
</evidence>
<dbReference type="Gene3D" id="3.40.50.1000">
    <property type="entry name" value="HAD superfamily/HAD-like"/>
    <property type="match status" value="1"/>
</dbReference>
<feature type="compositionally biased region" description="Low complexity" evidence="1">
    <location>
        <begin position="1"/>
        <end position="18"/>
    </location>
</feature>
<dbReference type="PATRIC" id="fig|1502723.3.peg.3485"/>
<name>A0A0D8BLB1_9ACTN</name>
<accession>A0A0D8BLB1</accession>
<evidence type="ECO:0000313" key="4">
    <source>
        <dbReference type="Proteomes" id="UP000032545"/>
    </source>
</evidence>
<sequence>MTDAAEAAGIAGTADRTGGTVGGSPPGSPADPAAMSAGGRGGPMVPEQRPLAVIDVDGVVADVRHRLRFLRARPGDWEAFFAAAPADPPLAEGVELVHRLARDHEVVWLTGRPERSRAATWRWLGEQGLPLGELRMRPDDDRRPARVFKRAELRQLGARRQVAVVVDDDPAVVDLLRADGWPVLRAEWLAYEATLGNAQESEGRT</sequence>
<protein>
    <recommendedName>
        <fullName evidence="2">Polynucleotide kinase PNKP phosphatase domain-containing protein</fullName>
    </recommendedName>
</protein>
<dbReference type="InterPro" id="IPR056782">
    <property type="entry name" value="HAD_PNKP"/>
</dbReference>
<gene>
    <name evidence="3" type="ORF">FF36_00909</name>
</gene>
<keyword evidence="4" id="KW-1185">Reference proteome</keyword>